<protein>
    <submittedName>
        <fullName evidence="2">Uncharacterized protein</fullName>
    </submittedName>
</protein>
<feature type="compositionally biased region" description="Basic residues" evidence="1">
    <location>
        <begin position="95"/>
        <end position="104"/>
    </location>
</feature>
<evidence type="ECO:0000313" key="3">
    <source>
        <dbReference type="Proteomes" id="UP001152798"/>
    </source>
</evidence>
<sequence>MHPSSGLRQPGTFPDMSLGDAFRSGLVIEVVSCEVLIKQNRLISICNYLLNRHERDLFLKRIETDDEKCIIYDNVVRRRSTADEPPNTIPEGLHPKIRRSTTPT</sequence>
<proteinExistence type="predicted"/>
<reference evidence="2" key="1">
    <citation type="submission" date="2022-01" db="EMBL/GenBank/DDBJ databases">
        <authorList>
            <person name="King R."/>
        </authorList>
    </citation>
    <scope>NUCLEOTIDE SEQUENCE</scope>
</reference>
<dbReference type="EMBL" id="OV725080">
    <property type="protein sequence ID" value="CAH1398007.1"/>
    <property type="molecule type" value="Genomic_DNA"/>
</dbReference>
<evidence type="ECO:0000313" key="2">
    <source>
        <dbReference type="EMBL" id="CAH1398007.1"/>
    </source>
</evidence>
<evidence type="ECO:0000256" key="1">
    <source>
        <dbReference type="SAM" id="MobiDB-lite"/>
    </source>
</evidence>
<dbReference type="Proteomes" id="UP001152798">
    <property type="component" value="Chromosome 4"/>
</dbReference>
<name>A0A9P0MPJ9_NEZVI</name>
<feature type="region of interest" description="Disordered" evidence="1">
    <location>
        <begin position="80"/>
        <end position="104"/>
    </location>
</feature>
<gene>
    <name evidence="2" type="ORF">NEZAVI_LOCUS7739</name>
</gene>
<dbReference type="OrthoDB" id="10034054at2759"/>
<organism evidence="2 3">
    <name type="scientific">Nezara viridula</name>
    <name type="common">Southern green stink bug</name>
    <name type="synonym">Cimex viridulus</name>
    <dbReference type="NCBI Taxonomy" id="85310"/>
    <lineage>
        <taxon>Eukaryota</taxon>
        <taxon>Metazoa</taxon>
        <taxon>Ecdysozoa</taxon>
        <taxon>Arthropoda</taxon>
        <taxon>Hexapoda</taxon>
        <taxon>Insecta</taxon>
        <taxon>Pterygota</taxon>
        <taxon>Neoptera</taxon>
        <taxon>Paraneoptera</taxon>
        <taxon>Hemiptera</taxon>
        <taxon>Heteroptera</taxon>
        <taxon>Panheteroptera</taxon>
        <taxon>Pentatomomorpha</taxon>
        <taxon>Pentatomoidea</taxon>
        <taxon>Pentatomidae</taxon>
        <taxon>Pentatominae</taxon>
        <taxon>Nezara</taxon>
    </lineage>
</organism>
<accession>A0A9P0MPJ9</accession>
<dbReference type="AlphaFoldDB" id="A0A9P0MPJ9"/>
<keyword evidence="3" id="KW-1185">Reference proteome</keyword>